<dbReference type="AlphaFoldDB" id="A0A7Y9J5C1"/>
<dbReference type="EMBL" id="JACCBN010000001">
    <property type="protein sequence ID" value="NYD35559.1"/>
    <property type="molecule type" value="Genomic_DNA"/>
</dbReference>
<evidence type="ECO:0000256" key="2">
    <source>
        <dbReference type="SAM" id="Phobius"/>
    </source>
</evidence>
<proteinExistence type="predicted"/>
<dbReference type="InterPro" id="IPR025637">
    <property type="entry name" value="DUF4333"/>
</dbReference>
<evidence type="ECO:0000313" key="5">
    <source>
        <dbReference type="Proteomes" id="UP000535890"/>
    </source>
</evidence>
<protein>
    <recommendedName>
        <fullName evidence="3">DUF4333 domain-containing protein</fullName>
    </recommendedName>
</protein>
<evidence type="ECO:0000313" key="4">
    <source>
        <dbReference type="EMBL" id="NYD35559.1"/>
    </source>
</evidence>
<dbReference type="Pfam" id="PF14230">
    <property type="entry name" value="DUF4333"/>
    <property type="match status" value="1"/>
</dbReference>
<feature type="compositionally biased region" description="Low complexity" evidence="1">
    <location>
        <begin position="91"/>
        <end position="105"/>
    </location>
</feature>
<evidence type="ECO:0000256" key="1">
    <source>
        <dbReference type="SAM" id="MobiDB-lite"/>
    </source>
</evidence>
<sequence length="246" mass="25171">MTNTAGESSAREPEEAAEPETTPPASPSPASSPSSGAAPPPERSDPAAPATEAAPTRSTGVRWGDGSSPGTGRDEDATPPSGVVAPVPVRTTGVAPVPAPGAAWPTPTPTPTPGPPGPWQQTAPGWAPPPAPAPDAARRRRVRRIVLAVVLGVVVLAVVVVALLAFLVGPRFARYDVLDRAAVERGVTEVVTRDWKRQVSGVSCPDDERVRPGTTFSCTGTVDGRPVSIPVDVVDGSGTYEVGQPR</sequence>
<keyword evidence="5" id="KW-1185">Reference proteome</keyword>
<comment type="caution">
    <text evidence="4">The sequence shown here is derived from an EMBL/GenBank/DDBJ whole genome shotgun (WGS) entry which is preliminary data.</text>
</comment>
<feature type="compositionally biased region" description="Low complexity" evidence="1">
    <location>
        <begin position="28"/>
        <end position="37"/>
    </location>
</feature>
<keyword evidence="2" id="KW-0812">Transmembrane</keyword>
<feature type="region of interest" description="Disordered" evidence="1">
    <location>
        <begin position="1"/>
        <end position="135"/>
    </location>
</feature>
<name>A0A7Y9J5C1_9PSEU</name>
<feature type="compositionally biased region" description="Pro residues" evidence="1">
    <location>
        <begin position="106"/>
        <end position="118"/>
    </location>
</feature>
<feature type="compositionally biased region" description="Low complexity" evidence="1">
    <location>
        <begin position="46"/>
        <end position="56"/>
    </location>
</feature>
<keyword evidence="2" id="KW-1133">Transmembrane helix</keyword>
<accession>A0A7Y9J5C1</accession>
<keyword evidence="2" id="KW-0472">Membrane</keyword>
<evidence type="ECO:0000259" key="3">
    <source>
        <dbReference type="Pfam" id="PF14230"/>
    </source>
</evidence>
<gene>
    <name evidence="4" type="ORF">BJ983_001661</name>
</gene>
<feature type="transmembrane region" description="Helical" evidence="2">
    <location>
        <begin position="145"/>
        <end position="168"/>
    </location>
</feature>
<dbReference type="RefSeq" id="WP_179793379.1">
    <property type="nucleotide sequence ID" value="NZ_BAABHP010000017.1"/>
</dbReference>
<reference evidence="4 5" key="1">
    <citation type="submission" date="2020-07" db="EMBL/GenBank/DDBJ databases">
        <title>Sequencing the genomes of 1000 actinobacteria strains.</title>
        <authorList>
            <person name="Klenk H.-P."/>
        </authorList>
    </citation>
    <scope>NUCLEOTIDE SEQUENCE [LARGE SCALE GENOMIC DNA]</scope>
    <source>
        <strain evidence="4 5">DSM 45772</strain>
    </source>
</reference>
<feature type="domain" description="DUF4333" evidence="3">
    <location>
        <begin position="162"/>
        <end position="235"/>
    </location>
</feature>
<organism evidence="4 5">
    <name type="scientific">Actinomycetospora corticicola</name>
    <dbReference type="NCBI Taxonomy" id="663602"/>
    <lineage>
        <taxon>Bacteria</taxon>
        <taxon>Bacillati</taxon>
        <taxon>Actinomycetota</taxon>
        <taxon>Actinomycetes</taxon>
        <taxon>Pseudonocardiales</taxon>
        <taxon>Pseudonocardiaceae</taxon>
        <taxon>Actinomycetospora</taxon>
    </lineage>
</organism>
<dbReference type="Proteomes" id="UP000535890">
    <property type="component" value="Unassembled WGS sequence"/>
</dbReference>